<dbReference type="AlphaFoldDB" id="A0A4Y7SJV4"/>
<comment type="caution">
    <text evidence="2">The sequence shown here is derived from an EMBL/GenBank/DDBJ whole genome shotgun (WGS) entry which is preliminary data.</text>
</comment>
<name>A0A4Y7SJV4_COPMI</name>
<evidence type="ECO:0008006" key="4">
    <source>
        <dbReference type="Google" id="ProtNLM"/>
    </source>
</evidence>
<organism evidence="2 3">
    <name type="scientific">Coprinellus micaceus</name>
    <name type="common">Glistening ink-cap mushroom</name>
    <name type="synonym">Coprinus micaceus</name>
    <dbReference type="NCBI Taxonomy" id="71717"/>
    <lineage>
        <taxon>Eukaryota</taxon>
        <taxon>Fungi</taxon>
        <taxon>Dikarya</taxon>
        <taxon>Basidiomycota</taxon>
        <taxon>Agaricomycotina</taxon>
        <taxon>Agaricomycetes</taxon>
        <taxon>Agaricomycetidae</taxon>
        <taxon>Agaricales</taxon>
        <taxon>Agaricineae</taxon>
        <taxon>Psathyrellaceae</taxon>
        <taxon>Coprinellus</taxon>
    </lineage>
</organism>
<evidence type="ECO:0000256" key="1">
    <source>
        <dbReference type="SAM" id="MobiDB-lite"/>
    </source>
</evidence>
<feature type="region of interest" description="Disordered" evidence="1">
    <location>
        <begin position="589"/>
        <end position="609"/>
    </location>
</feature>
<dbReference type="EMBL" id="QPFP01000099">
    <property type="protein sequence ID" value="TEB21938.1"/>
    <property type="molecule type" value="Genomic_DNA"/>
</dbReference>
<evidence type="ECO:0000313" key="3">
    <source>
        <dbReference type="Proteomes" id="UP000298030"/>
    </source>
</evidence>
<reference evidence="2 3" key="1">
    <citation type="journal article" date="2019" name="Nat. Ecol. Evol.">
        <title>Megaphylogeny resolves global patterns of mushroom evolution.</title>
        <authorList>
            <person name="Varga T."/>
            <person name="Krizsan K."/>
            <person name="Foldi C."/>
            <person name="Dima B."/>
            <person name="Sanchez-Garcia M."/>
            <person name="Sanchez-Ramirez S."/>
            <person name="Szollosi G.J."/>
            <person name="Szarkandi J.G."/>
            <person name="Papp V."/>
            <person name="Albert L."/>
            <person name="Andreopoulos W."/>
            <person name="Angelini C."/>
            <person name="Antonin V."/>
            <person name="Barry K.W."/>
            <person name="Bougher N.L."/>
            <person name="Buchanan P."/>
            <person name="Buyck B."/>
            <person name="Bense V."/>
            <person name="Catcheside P."/>
            <person name="Chovatia M."/>
            <person name="Cooper J."/>
            <person name="Damon W."/>
            <person name="Desjardin D."/>
            <person name="Finy P."/>
            <person name="Geml J."/>
            <person name="Haridas S."/>
            <person name="Hughes K."/>
            <person name="Justo A."/>
            <person name="Karasinski D."/>
            <person name="Kautmanova I."/>
            <person name="Kiss B."/>
            <person name="Kocsube S."/>
            <person name="Kotiranta H."/>
            <person name="LaButti K.M."/>
            <person name="Lechner B.E."/>
            <person name="Liimatainen K."/>
            <person name="Lipzen A."/>
            <person name="Lukacs Z."/>
            <person name="Mihaltcheva S."/>
            <person name="Morgado L.N."/>
            <person name="Niskanen T."/>
            <person name="Noordeloos M.E."/>
            <person name="Ohm R.A."/>
            <person name="Ortiz-Santana B."/>
            <person name="Ovrebo C."/>
            <person name="Racz N."/>
            <person name="Riley R."/>
            <person name="Savchenko A."/>
            <person name="Shiryaev A."/>
            <person name="Soop K."/>
            <person name="Spirin V."/>
            <person name="Szebenyi C."/>
            <person name="Tomsovsky M."/>
            <person name="Tulloss R.E."/>
            <person name="Uehling J."/>
            <person name="Grigoriev I.V."/>
            <person name="Vagvolgyi C."/>
            <person name="Papp T."/>
            <person name="Martin F.M."/>
            <person name="Miettinen O."/>
            <person name="Hibbett D.S."/>
            <person name="Nagy L.G."/>
        </authorList>
    </citation>
    <scope>NUCLEOTIDE SEQUENCE [LARGE SCALE GENOMIC DNA]</scope>
    <source>
        <strain evidence="2 3">FP101781</strain>
    </source>
</reference>
<sequence>MPLSSFSLRSLRSCSRKRQRGELTLRFPFPKFPIPRDGAKTAATTLPYEILQVIFSMAMEASSSDIDLAEKAFLRANILAFSQVCGQWRYAAQGYSVLWVHAIDFQRYPPEGIAHYLRLSRPRPIDVGHRSAPLRISGNQGRITLNNLKMDAHRVRQWNIRLASDFQYMNLQFLFGLPNDTASYPVHALRQTGIANIPYYRWKSLVSSLERLSLCDTNLVLIPSMELSNLTELSIASIHHRSIKYRIMEMVALLRKVPRLQFLRLENAIGLGPGDNPIAANQPIPPVNLPDLRLISLLETGWETAYLLLLLVPILQKPDHCGVDMFLPSFSDLEYVRTPVNEIIRALLLVQQGIRESWLPQIATTPRVELAFKSRWYRGCEFTMGTVPDPEATLDWNGNSGSLGVKRYLDSYFDPPSLGPFEVLHPPLNVSLYNPNATDIWVTACLLNGEALSTTQSVRITMKLSATSWRSHGERVGRHVATVLRFMRHVTTMTVDEEACVVVLNSLQDKTYLDSTQTPWPVPYLPNLKFIAIESTREMAEGEEHPGDEMRARTLRLIVRQYVDWRSKVGYPVEVVWAGSVVDVAGGVSRGRRKSKRNGMVSMPKRRVQ</sequence>
<accession>A0A4Y7SJV4</accession>
<evidence type="ECO:0000313" key="2">
    <source>
        <dbReference type="EMBL" id="TEB21938.1"/>
    </source>
</evidence>
<dbReference type="STRING" id="71717.A0A4Y7SJV4"/>
<keyword evidence="3" id="KW-1185">Reference proteome</keyword>
<dbReference type="OrthoDB" id="3156934at2759"/>
<proteinExistence type="predicted"/>
<dbReference type="Proteomes" id="UP000298030">
    <property type="component" value="Unassembled WGS sequence"/>
</dbReference>
<protein>
    <recommendedName>
        <fullName evidence="4">F-box domain-containing protein</fullName>
    </recommendedName>
</protein>
<gene>
    <name evidence="2" type="ORF">FA13DRAFT_1525067</name>
</gene>